<proteinExistence type="predicted"/>
<dbReference type="AlphaFoldDB" id="A0A4Z2F227"/>
<sequence>MRLASPKEIRKEIRKRIRQTVKPRRKKKMGLVVGKRTTRGNGCTWM</sequence>
<protein>
    <submittedName>
        <fullName evidence="2">Uncharacterized protein</fullName>
    </submittedName>
</protein>
<keyword evidence="3" id="KW-1185">Reference proteome</keyword>
<evidence type="ECO:0000313" key="3">
    <source>
        <dbReference type="Proteomes" id="UP000314294"/>
    </source>
</evidence>
<dbReference type="EMBL" id="SRLO01001830">
    <property type="protein sequence ID" value="TNN35098.1"/>
    <property type="molecule type" value="Genomic_DNA"/>
</dbReference>
<name>A0A4Z2F227_9TELE</name>
<dbReference type="Proteomes" id="UP000314294">
    <property type="component" value="Unassembled WGS sequence"/>
</dbReference>
<evidence type="ECO:0000256" key="1">
    <source>
        <dbReference type="SAM" id="MobiDB-lite"/>
    </source>
</evidence>
<organism evidence="2 3">
    <name type="scientific">Liparis tanakae</name>
    <name type="common">Tanaka's snailfish</name>
    <dbReference type="NCBI Taxonomy" id="230148"/>
    <lineage>
        <taxon>Eukaryota</taxon>
        <taxon>Metazoa</taxon>
        <taxon>Chordata</taxon>
        <taxon>Craniata</taxon>
        <taxon>Vertebrata</taxon>
        <taxon>Euteleostomi</taxon>
        <taxon>Actinopterygii</taxon>
        <taxon>Neopterygii</taxon>
        <taxon>Teleostei</taxon>
        <taxon>Neoteleostei</taxon>
        <taxon>Acanthomorphata</taxon>
        <taxon>Eupercaria</taxon>
        <taxon>Perciformes</taxon>
        <taxon>Cottioidei</taxon>
        <taxon>Cottales</taxon>
        <taxon>Liparidae</taxon>
        <taxon>Liparis</taxon>
    </lineage>
</organism>
<evidence type="ECO:0000313" key="2">
    <source>
        <dbReference type="EMBL" id="TNN35098.1"/>
    </source>
</evidence>
<feature type="region of interest" description="Disordered" evidence="1">
    <location>
        <begin position="20"/>
        <end position="46"/>
    </location>
</feature>
<accession>A0A4Z2F227</accession>
<gene>
    <name evidence="2" type="ORF">EYF80_054732</name>
</gene>
<comment type="caution">
    <text evidence="2">The sequence shown here is derived from an EMBL/GenBank/DDBJ whole genome shotgun (WGS) entry which is preliminary data.</text>
</comment>
<feature type="compositionally biased region" description="Basic residues" evidence="1">
    <location>
        <begin position="20"/>
        <end position="29"/>
    </location>
</feature>
<reference evidence="2 3" key="1">
    <citation type="submission" date="2019-03" db="EMBL/GenBank/DDBJ databases">
        <title>First draft genome of Liparis tanakae, snailfish: a comprehensive survey of snailfish specific genes.</title>
        <authorList>
            <person name="Kim W."/>
            <person name="Song I."/>
            <person name="Jeong J.-H."/>
            <person name="Kim D."/>
            <person name="Kim S."/>
            <person name="Ryu S."/>
            <person name="Song J.Y."/>
            <person name="Lee S.K."/>
        </authorList>
    </citation>
    <scope>NUCLEOTIDE SEQUENCE [LARGE SCALE GENOMIC DNA]</scope>
    <source>
        <tissue evidence="2">Muscle</tissue>
    </source>
</reference>